<dbReference type="EMBL" id="BJML01000001">
    <property type="protein sequence ID" value="GEB44754.1"/>
    <property type="molecule type" value="Genomic_DNA"/>
</dbReference>
<organism evidence="2 3">
    <name type="scientific">Microbacterium testaceum</name>
    <name type="common">Aureobacterium testaceum</name>
    <name type="synonym">Brevibacterium testaceum</name>
    <dbReference type="NCBI Taxonomy" id="2033"/>
    <lineage>
        <taxon>Bacteria</taxon>
        <taxon>Bacillati</taxon>
        <taxon>Actinomycetota</taxon>
        <taxon>Actinomycetes</taxon>
        <taxon>Micrococcales</taxon>
        <taxon>Microbacteriaceae</taxon>
        <taxon>Microbacterium</taxon>
    </lineage>
</organism>
<comment type="caution">
    <text evidence="2">The sequence shown here is derived from an EMBL/GenBank/DDBJ whole genome shotgun (WGS) entry which is preliminary data.</text>
</comment>
<dbReference type="InterPro" id="IPR028949">
    <property type="entry name" value="Ntox15"/>
</dbReference>
<dbReference type="GeneID" id="57143400"/>
<evidence type="ECO:0000313" key="2">
    <source>
        <dbReference type="EMBL" id="GEB44754.1"/>
    </source>
</evidence>
<protein>
    <recommendedName>
        <fullName evidence="1">Novel toxin 15 domain-containing protein</fullName>
    </recommendedName>
</protein>
<accession>A0A4Y3QHU4</accession>
<name>A0A4Y3QHU4_MICTE</name>
<dbReference type="OrthoDB" id="2086631at2"/>
<dbReference type="Proteomes" id="UP000319525">
    <property type="component" value="Unassembled WGS sequence"/>
</dbReference>
<gene>
    <name evidence="2" type="ORF">MTE01_06990</name>
</gene>
<proteinExistence type="predicted"/>
<dbReference type="Pfam" id="PF15604">
    <property type="entry name" value="Ntox15"/>
    <property type="match status" value="1"/>
</dbReference>
<evidence type="ECO:0000313" key="3">
    <source>
        <dbReference type="Proteomes" id="UP000319525"/>
    </source>
</evidence>
<dbReference type="RefSeq" id="WP_141375687.1">
    <property type="nucleotide sequence ID" value="NZ_BJML01000001.1"/>
</dbReference>
<sequence>MSNSLVAAPVDTTSAFSGAFLITDGQALADAIQSGNWVEGGIAGFSAAMDTVAAVMDPIGTLIANGLGWLLDHIEPLKGWLNDLTGNAAEVQAFAATWSNVGARMSELGVTAQNRLADLDGLSGETITAYTAHVQGLSQHLTTSGQWAGAISTGLSMASSLVQMTHDLVRDAISQIVGMAISAAITAVATVGLATPVIAAQVGSRVSALVPRISKTITTVVNAFTKLRGLVDELSGMAGKALQFLTKWAGGNKGSSTVHAAETAAESLVRHPTQLNVDFTYNPKHSRPEWDRQITNAQDVLDNTTFETWLQRRDEFTGDRSSAVKAEQAAVREVALSDAIAQRVRSGMPYDEAEQAALEWMKSQHAIHRLDAVAGGDPLDFDGVGDAAVNSSIGSQWRSRVPDLEQAVRDIAATMTPEQLRNTLLNIKLGG</sequence>
<evidence type="ECO:0000259" key="1">
    <source>
        <dbReference type="Pfam" id="PF15604"/>
    </source>
</evidence>
<feature type="domain" description="Novel toxin 15" evidence="1">
    <location>
        <begin position="288"/>
        <end position="429"/>
    </location>
</feature>
<reference evidence="2 3" key="1">
    <citation type="submission" date="2019-06" db="EMBL/GenBank/DDBJ databases">
        <title>Whole genome shotgun sequence of Microbacterium testaceum NBRC 12675.</title>
        <authorList>
            <person name="Hosoyama A."/>
            <person name="Uohara A."/>
            <person name="Ohji S."/>
            <person name="Ichikawa N."/>
        </authorList>
    </citation>
    <scope>NUCLEOTIDE SEQUENCE [LARGE SCALE GENOMIC DNA]</scope>
    <source>
        <strain evidence="2 3">NBRC 12675</strain>
    </source>
</reference>
<dbReference type="AlphaFoldDB" id="A0A4Y3QHU4"/>